<reference evidence="2" key="1">
    <citation type="journal article" date="2019" name="Int. J. Syst. Evol. Microbiol.">
        <title>The Global Catalogue of Microorganisms (GCM) 10K type strain sequencing project: providing services to taxonomists for standard genome sequencing and annotation.</title>
        <authorList>
            <consortium name="The Broad Institute Genomics Platform"/>
            <consortium name="The Broad Institute Genome Sequencing Center for Infectious Disease"/>
            <person name="Wu L."/>
            <person name="Ma J."/>
        </authorList>
    </citation>
    <scope>NUCLEOTIDE SEQUENCE [LARGE SCALE GENOMIC DNA]</scope>
    <source>
        <strain evidence="2">JCM 14370</strain>
    </source>
</reference>
<accession>A0ABQ2CW24</accession>
<proteinExistence type="predicted"/>
<evidence type="ECO:0000313" key="2">
    <source>
        <dbReference type="Proteomes" id="UP000632222"/>
    </source>
</evidence>
<keyword evidence="2" id="KW-1185">Reference proteome</keyword>
<gene>
    <name evidence="1" type="ORF">GCM10008938_10690</name>
</gene>
<evidence type="ECO:0000313" key="1">
    <source>
        <dbReference type="EMBL" id="GGJ26379.1"/>
    </source>
</evidence>
<dbReference type="Proteomes" id="UP000632222">
    <property type="component" value="Unassembled WGS sequence"/>
</dbReference>
<dbReference type="EMBL" id="BMOD01000002">
    <property type="protein sequence ID" value="GGJ26379.1"/>
    <property type="molecule type" value="Genomic_DNA"/>
</dbReference>
<organism evidence="1 2">
    <name type="scientific">Deinococcus roseus</name>
    <dbReference type="NCBI Taxonomy" id="392414"/>
    <lineage>
        <taxon>Bacteria</taxon>
        <taxon>Thermotogati</taxon>
        <taxon>Deinococcota</taxon>
        <taxon>Deinococci</taxon>
        <taxon>Deinococcales</taxon>
        <taxon>Deinococcaceae</taxon>
        <taxon>Deinococcus</taxon>
    </lineage>
</organism>
<dbReference type="RefSeq" id="WP_189000988.1">
    <property type="nucleotide sequence ID" value="NZ_BMOD01000002.1"/>
</dbReference>
<protein>
    <recommendedName>
        <fullName evidence="3">Cupin 2 conserved barrel domain-containing protein</fullName>
    </recommendedName>
</protein>
<sequence>MKIHLKQLAQTLPNTPMHLPHTGGETLTCLLNEAKADEALDSYYLCLEGELLIDLPYGDFVHLKPQEAARIEAGKQRKLTPVGRTLLLILRI</sequence>
<name>A0ABQ2CW24_9DEIO</name>
<evidence type="ECO:0008006" key="3">
    <source>
        <dbReference type="Google" id="ProtNLM"/>
    </source>
</evidence>
<comment type="caution">
    <text evidence="1">The sequence shown here is derived from an EMBL/GenBank/DDBJ whole genome shotgun (WGS) entry which is preliminary data.</text>
</comment>